<dbReference type="Pfam" id="PF13520">
    <property type="entry name" value="AA_permease_2"/>
    <property type="match status" value="1"/>
</dbReference>
<feature type="transmembrane region" description="Helical" evidence="6">
    <location>
        <begin position="428"/>
        <end position="449"/>
    </location>
</feature>
<evidence type="ECO:0000256" key="6">
    <source>
        <dbReference type="SAM" id="Phobius"/>
    </source>
</evidence>
<dbReference type="PANTHER" id="PTHR42770:SF7">
    <property type="entry name" value="MEMBRANE PROTEIN"/>
    <property type="match status" value="1"/>
</dbReference>
<keyword evidence="4 6" id="KW-1133">Transmembrane helix</keyword>
<sequence length="466" mass="48177">MTGRKPEQLDVPLAYTQELSRSLSARDTVLITLSSITPASSVFIIVPTILLGVGGASVLVMLAAAALCVAVGLCYAELSSRYPITGGEYTWAARLLGRTTGFAVFGLTLVAGLLITAVVALGTGEYLGVAIPALNGKWIGVGVIVVTTVIALANIRTNAWVTGIFLVVEVVAIVVLTVVGFRHPERGAGALVHATTAAGAGLGPAGFAVVVAAIPVALFAYNGYGAAVYYAEETRDATQVIARVVIACLIGAVVIEVVPLIAVVVGAPSLTDLLHSAAPMNYLLETRAGHAVNAAVSVGIAIAIINAVIAIILQISRLLFASARDGSWPAGVDRLLATVSKRTQVPVVATLVVGALSAVIAAVMPMSWLIAATGATLIPVYVAVAGAALRVRSRQRGGTYRMPWWPVPPLVVIAAMVLVVFESVRTDWTPIAVALGILAVAAGYFAAYLRPRLGERWSLLEAPEEV</sequence>
<keyword evidence="5 6" id="KW-0472">Membrane</keyword>
<evidence type="ECO:0000256" key="3">
    <source>
        <dbReference type="ARBA" id="ARBA00022692"/>
    </source>
</evidence>
<feature type="transmembrane region" description="Helical" evidence="6">
    <location>
        <begin position="244"/>
        <end position="270"/>
    </location>
</feature>
<feature type="transmembrane region" description="Helical" evidence="6">
    <location>
        <begin position="345"/>
        <end position="364"/>
    </location>
</feature>
<name>A0ABP8JEI8_9ACTN</name>
<evidence type="ECO:0000313" key="7">
    <source>
        <dbReference type="EMBL" id="GAA4389587.1"/>
    </source>
</evidence>
<dbReference type="InterPro" id="IPR050367">
    <property type="entry name" value="APC_superfamily"/>
</dbReference>
<evidence type="ECO:0000256" key="4">
    <source>
        <dbReference type="ARBA" id="ARBA00022989"/>
    </source>
</evidence>
<comment type="caution">
    <text evidence="7">The sequence shown here is derived from an EMBL/GenBank/DDBJ whole genome shotgun (WGS) entry which is preliminary data.</text>
</comment>
<gene>
    <name evidence="7" type="ORF">GCM10023147_16540</name>
</gene>
<feature type="transmembrane region" description="Helical" evidence="6">
    <location>
        <begin position="160"/>
        <end position="181"/>
    </location>
</feature>
<feature type="transmembrane region" description="Helical" evidence="6">
    <location>
        <begin position="370"/>
        <end position="391"/>
    </location>
</feature>
<dbReference type="RefSeq" id="WP_344993592.1">
    <property type="nucleotide sequence ID" value="NZ_BAABFR010000019.1"/>
</dbReference>
<feature type="transmembrane region" description="Helical" evidence="6">
    <location>
        <begin position="290"/>
        <end position="313"/>
    </location>
</feature>
<feature type="transmembrane region" description="Helical" evidence="6">
    <location>
        <begin position="29"/>
        <end position="50"/>
    </location>
</feature>
<dbReference type="EMBL" id="BAABFR010000019">
    <property type="protein sequence ID" value="GAA4389587.1"/>
    <property type="molecule type" value="Genomic_DNA"/>
</dbReference>
<feature type="transmembrane region" description="Helical" evidence="6">
    <location>
        <begin position="403"/>
        <end position="422"/>
    </location>
</feature>
<dbReference type="InterPro" id="IPR002293">
    <property type="entry name" value="AA/rel_permease1"/>
</dbReference>
<reference evidence="8" key="1">
    <citation type="journal article" date="2019" name="Int. J. Syst. Evol. Microbiol.">
        <title>The Global Catalogue of Microorganisms (GCM) 10K type strain sequencing project: providing services to taxonomists for standard genome sequencing and annotation.</title>
        <authorList>
            <consortium name="The Broad Institute Genomics Platform"/>
            <consortium name="The Broad Institute Genome Sequencing Center for Infectious Disease"/>
            <person name="Wu L."/>
            <person name="Ma J."/>
        </authorList>
    </citation>
    <scope>NUCLEOTIDE SEQUENCE [LARGE SCALE GENOMIC DNA]</scope>
    <source>
        <strain evidence="8">JCM 17688</strain>
    </source>
</reference>
<evidence type="ECO:0000256" key="5">
    <source>
        <dbReference type="ARBA" id="ARBA00023136"/>
    </source>
</evidence>
<feature type="transmembrane region" description="Helical" evidence="6">
    <location>
        <begin position="56"/>
        <end position="78"/>
    </location>
</feature>
<feature type="transmembrane region" description="Helical" evidence="6">
    <location>
        <begin position="134"/>
        <end position="153"/>
    </location>
</feature>
<keyword evidence="8" id="KW-1185">Reference proteome</keyword>
<accession>A0ABP8JEI8</accession>
<evidence type="ECO:0000313" key="8">
    <source>
        <dbReference type="Proteomes" id="UP001500635"/>
    </source>
</evidence>
<keyword evidence="2" id="KW-1003">Cell membrane</keyword>
<organism evidence="7 8">
    <name type="scientific">Tsukamurella soli</name>
    <dbReference type="NCBI Taxonomy" id="644556"/>
    <lineage>
        <taxon>Bacteria</taxon>
        <taxon>Bacillati</taxon>
        <taxon>Actinomycetota</taxon>
        <taxon>Actinomycetes</taxon>
        <taxon>Mycobacteriales</taxon>
        <taxon>Tsukamurellaceae</taxon>
        <taxon>Tsukamurella</taxon>
    </lineage>
</organism>
<dbReference type="Gene3D" id="1.20.1740.10">
    <property type="entry name" value="Amino acid/polyamine transporter I"/>
    <property type="match status" value="1"/>
</dbReference>
<comment type="subcellular location">
    <subcellularLocation>
        <location evidence="1">Cell membrane</location>
        <topology evidence="1">Multi-pass membrane protein</topology>
    </subcellularLocation>
</comment>
<proteinExistence type="predicted"/>
<feature type="transmembrane region" description="Helical" evidence="6">
    <location>
        <begin position="99"/>
        <end position="122"/>
    </location>
</feature>
<dbReference type="PIRSF" id="PIRSF006060">
    <property type="entry name" value="AA_transporter"/>
    <property type="match status" value="1"/>
</dbReference>
<dbReference type="Proteomes" id="UP001500635">
    <property type="component" value="Unassembled WGS sequence"/>
</dbReference>
<evidence type="ECO:0000256" key="2">
    <source>
        <dbReference type="ARBA" id="ARBA00022475"/>
    </source>
</evidence>
<dbReference type="PANTHER" id="PTHR42770">
    <property type="entry name" value="AMINO ACID TRANSPORTER-RELATED"/>
    <property type="match status" value="1"/>
</dbReference>
<feature type="transmembrane region" description="Helical" evidence="6">
    <location>
        <begin position="201"/>
        <end position="224"/>
    </location>
</feature>
<evidence type="ECO:0000256" key="1">
    <source>
        <dbReference type="ARBA" id="ARBA00004651"/>
    </source>
</evidence>
<protein>
    <submittedName>
        <fullName evidence="7">APC family permease</fullName>
    </submittedName>
</protein>
<keyword evidence="3 6" id="KW-0812">Transmembrane</keyword>